<reference evidence="1 2" key="1">
    <citation type="submission" date="2023-07" db="EMBL/GenBank/DDBJ databases">
        <title>Genomic Encyclopedia of Type Strains, Phase IV (KMG-IV): sequencing the most valuable type-strain genomes for metagenomic binning, comparative biology and taxonomic classification.</title>
        <authorList>
            <person name="Goeker M."/>
        </authorList>
    </citation>
    <scope>NUCLEOTIDE SEQUENCE [LARGE SCALE GENOMIC DNA]</scope>
    <source>
        <strain evidence="1 2">DSM 19922</strain>
    </source>
</reference>
<evidence type="ECO:0000313" key="2">
    <source>
        <dbReference type="Proteomes" id="UP001244552"/>
    </source>
</evidence>
<dbReference type="Proteomes" id="UP001244552">
    <property type="component" value="Unassembled WGS sequence"/>
</dbReference>
<dbReference type="InterPro" id="IPR023883">
    <property type="entry name" value="CHP03980_redox-disulphide"/>
</dbReference>
<dbReference type="SUPFAM" id="SSF140683">
    <property type="entry name" value="SP0561-like"/>
    <property type="match status" value="1"/>
</dbReference>
<evidence type="ECO:0000313" key="1">
    <source>
        <dbReference type="EMBL" id="MDQ0534879.1"/>
    </source>
</evidence>
<sequence>MDAERRPVTAITDPMTANLTMAELMREWPAAVPRLLRHGLACPGCAMAPFMTVHDAAAAYGLAADALLADLLAADGKPGGGSGTVKETL</sequence>
<dbReference type="NCBIfam" id="TIGR03980">
    <property type="entry name" value="prismane_assoc"/>
    <property type="match status" value="1"/>
</dbReference>
<dbReference type="InterPro" id="IPR038062">
    <property type="entry name" value="ScdA-like_N_sf"/>
</dbReference>
<proteinExistence type="predicted"/>
<name>A0ABU0MN40_9PROT</name>
<accession>A0ABU0MN40</accession>
<dbReference type="RefSeq" id="WP_246513231.1">
    <property type="nucleotide sequence ID" value="NZ_JAGINO010000015.1"/>
</dbReference>
<organism evidence="1 2">
    <name type="scientific">Azospirillum picis</name>
    <dbReference type="NCBI Taxonomy" id="488438"/>
    <lineage>
        <taxon>Bacteria</taxon>
        <taxon>Pseudomonadati</taxon>
        <taxon>Pseudomonadota</taxon>
        <taxon>Alphaproteobacteria</taxon>
        <taxon>Rhodospirillales</taxon>
        <taxon>Azospirillaceae</taxon>
        <taxon>Azospirillum</taxon>
    </lineage>
</organism>
<comment type="caution">
    <text evidence="1">The sequence shown here is derived from an EMBL/GenBank/DDBJ whole genome shotgun (WGS) entry which is preliminary data.</text>
</comment>
<gene>
    <name evidence="1" type="ORF">QO018_003756</name>
</gene>
<protein>
    <submittedName>
        <fullName evidence="1">Hybrid cluster-associated redox disulfide protein</fullName>
    </submittedName>
</protein>
<dbReference type="Gene3D" id="1.10.3910.10">
    <property type="entry name" value="SP0561-like"/>
    <property type="match status" value="1"/>
</dbReference>
<keyword evidence="2" id="KW-1185">Reference proteome</keyword>
<dbReference type="EMBL" id="JAUSVU010000014">
    <property type="protein sequence ID" value="MDQ0534879.1"/>
    <property type="molecule type" value="Genomic_DNA"/>
</dbReference>